<feature type="transmembrane region" description="Helical" evidence="1">
    <location>
        <begin position="49"/>
        <end position="70"/>
    </location>
</feature>
<feature type="transmembrane region" description="Helical" evidence="1">
    <location>
        <begin position="104"/>
        <end position="124"/>
    </location>
</feature>
<evidence type="ECO:0000313" key="3">
    <source>
        <dbReference type="Proteomes" id="UP001596298"/>
    </source>
</evidence>
<evidence type="ECO:0000313" key="2">
    <source>
        <dbReference type="EMBL" id="MFC6705885.1"/>
    </source>
</evidence>
<evidence type="ECO:0000256" key="1">
    <source>
        <dbReference type="SAM" id="Phobius"/>
    </source>
</evidence>
<accession>A0ABW2AGP7</accession>
<keyword evidence="1" id="KW-0472">Membrane</keyword>
<gene>
    <name evidence="2" type="ORF">ACFQDH_11550</name>
</gene>
<keyword evidence="1" id="KW-0812">Transmembrane</keyword>
<sequence length="158" mass="16141">MSTPGIWPVSSTGRAAAPFVVIGLGLVIVGGFVSAAAAPTASYHSSWAVAYVVLVAGVAQGFIGLGQAVLTEGATSAKVRLAELCCWNAGNALVVAGTLLDVPIVLYLGCLPLIATLMLVLRALAHAPSNWLLWAMRVVVVILLVSMPTGIVLQAVSH</sequence>
<dbReference type="RefSeq" id="WP_382401426.1">
    <property type="nucleotide sequence ID" value="NZ_JBHSWH010000001.1"/>
</dbReference>
<feature type="transmembrane region" description="Helical" evidence="1">
    <location>
        <begin position="15"/>
        <end position="37"/>
    </location>
</feature>
<dbReference type="EMBL" id="JBHSWH010000001">
    <property type="protein sequence ID" value="MFC6705885.1"/>
    <property type="molecule type" value="Genomic_DNA"/>
</dbReference>
<reference evidence="3" key="1">
    <citation type="journal article" date="2019" name="Int. J. Syst. Evol. Microbiol.">
        <title>The Global Catalogue of Microorganisms (GCM) 10K type strain sequencing project: providing services to taxonomists for standard genome sequencing and annotation.</title>
        <authorList>
            <consortium name="The Broad Institute Genomics Platform"/>
            <consortium name="The Broad Institute Genome Sequencing Center for Infectious Disease"/>
            <person name="Wu L."/>
            <person name="Ma J."/>
        </authorList>
    </citation>
    <scope>NUCLEOTIDE SEQUENCE [LARGE SCALE GENOMIC DNA]</scope>
    <source>
        <strain evidence="3">CCUG 58127</strain>
    </source>
</reference>
<keyword evidence="3" id="KW-1185">Reference proteome</keyword>
<proteinExistence type="predicted"/>
<comment type="caution">
    <text evidence="2">The sequence shown here is derived from an EMBL/GenBank/DDBJ whole genome shotgun (WGS) entry which is preliminary data.</text>
</comment>
<dbReference type="Proteomes" id="UP001596298">
    <property type="component" value="Unassembled WGS sequence"/>
</dbReference>
<name>A0ABW2AGP7_9MICO</name>
<protein>
    <submittedName>
        <fullName evidence="2">Uncharacterized protein</fullName>
    </submittedName>
</protein>
<organism evidence="2 3">
    <name type="scientific">Flexivirga alba</name>
    <dbReference type="NCBI Taxonomy" id="702742"/>
    <lineage>
        <taxon>Bacteria</taxon>
        <taxon>Bacillati</taxon>
        <taxon>Actinomycetota</taxon>
        <taxon>Actinomycetes</taxon>
        <taxon>Micrococcales</taxon>
        <taxon>Dermacoccaceae</taxon>
        <taxon>Flexivirga</taxon>
    </lineage>
</organism>
<keyword evidence="1" id="KW-1133">Transmembrane helix</keyword>
<feature type="transmembrane region" description="Helical" evidence="1">
    <location>
        <begin position="131"/>
        <end position="156"/>
    </location>
</feature>